<dbReference type="Pfam" id="PF20678">
    <property type="entry name" value="HV_Gp350_C-term"/>
    <property type="match status" value="1"/>
</dbReference>
<keyword evidence="4 9" id="KW-0802">TPR repeat</keyword>
<keyword evidence="6" id="KW-0966">Cell projection</keyword>
<dbReference type="AlphaFoldDB" id="A0AAD9PA61"/>
<evidence type="ECO:0000313" key="12">
    <source>
        <dbReference type="Proteomes" id="UP001209878"/>
    </source>
</evidence>
<feature type="compositionally biased region" description="Low complexity" evidence="10">
    <location>
        <begin position="544"/>
        <end position="584"/>
    </location>
</feature>
<proteinExistence type="predicted"/>
<evidence type="ECO:0000256" key="9">
    <source>
        <dbReference type="PROSITE-ProRule" id="PRU00339"/>
    </source>
</evidence>
<dbReference type="Proteomes" id="UP001209878">
    <property type="component" value="Unassembled WGS sequence"/>
</dbReference>
<evidence type="ECO:0000256" key="6">
    <source>
        <dbReference type="ARBA" id="ARBA00023273"/>
    </source>
</evidence>
<name>A0AAD9PA61_RIDPI</name>
<reference evidence="11" key="1">
    <citation type="journal article" date="2023" name="Mol. Biol. Evol.">
        <title>Third-Generation Sequencing Reveals the Adaptive Role of the Epigenome in Three Deep-Sea Polychaetes.</title>
        <authorList>
            <person name="Perez M."/>
            <person name="Aroh O."/>
            <person name="Sun Y."/>
            <person name="Lan Y."/>
            <person name="Juniper S.K."/>
            <person name="Young C.R."/>
            <person name="Angers B."/>
            <person name="Qian P.Y."/>
        </authorList>
    </citation>
    <scope>NUCLEOTIDE SEQUENCE</scope>
    <source>
        <strain evidence="11">R07B-5</strain>
    </source>
</reference>
<keyword evidence="12" id="KW-1185">Reference proteome</keyword>
<keyword evidence="3" id="KW-0677">Repeat</keyword>
<evidence type="ECO:0000313" key="11">
    <source>
        <dbReference type="EMBL" id="KAK2191056.1"/>
    </source>
</evidence>
<feature type="compositionally biased region" description="Polar residues" evidence="10">
    <location>
        <begin position="613"/>
        <end position="623"/>
    </location>
</feature>
<dbReference type="InterPro" id="IPR011990">
    <property type="entry name" value="TPR-like_helical_dom_sf"/>
</dbReference>
<dbReference type="PANTHER" id="PTHR23040">
    <property type="match status" value="1"/>
</dbReference>
<evidence type="ECO:0000256" key="7">
    <source>
        <dbReference type="ARBA" id="ARBA00034139"/>
    </source>
</evidence>
<evidence type="ECO:0000256" key="2">
    <source>
        <dbReference type="ARBA" id="ARBA00022490"/>
    </source>
</evidence>
<comment type="subcellular location">
    <subcellularLocation>
        <location evidence="1">Cytoplasm</location>
        <location evidence="1">Cytoskeleton</location>
        <location evidence="1">Cilium axoneme</location>
    </subcellularLocation>
</comment>
<keyword evidence="2" id="KW-0963">Cytoplasm</keyword>
<sequence>MDDGSEEQPGSYEISKAEGEVLFKRGDYRKAVESFTTALAFLTEESPDNYKLDALIARSQCFLELGEPNKALLDANETLVDNPNFVKGLLQKAEAFYQQANFEMALIFYHRGHNLRPEIQAFRIGIEKAQEAIDNCIGETAAVKLENKGDLSFFNSEKPKKVPPTKRVEIKQPVVRRAAKCGHPLQKETTEEKRTIRQLLGDLYKDREYLRNLLEDGKPEATKSETDRSICTLVSNGLSYLDDRMTFWQQQQRSFKSEKELEQWSSDNLKEIERAQATGRHRESLKKAKQMLNTVENWSTEELKHALGHPTQLVFPNKAAVLGDLHNYIGNAYFELGHDRKALFHYERDLEIANKRQDEKHQSRALVNLGRTYARQQDYVKAIEAWTKRAKLGQTPLESTWLCHEIGRCYFEMATKEQKGDNLMEKDVEWFELAKEYGVYSKEWAVKAGDDVWQLNAGVLVAQACMRLDKIQDALDQFYACLDMAKAQEDKPAELAINNAIEDIGKQMQGKKQEGLTPQQGATRPQQGATSPQQGATSQKQVETSPQQGTTSPQQGATSPQQGTTSPQQMAASPQQGTGSPQQGVESPQQGTESPQQGVESPQQGTGSPQQGVESPQQGTESPQLRPASQEEEVKLPIPKEEAHKSQ</sequence>
<feature type="compositionally biased region" description="Basic and acidic residues" evidence="10">
    <location>
        <begin position="632"/>
        <end position="647"/>
    </location>
</feature>
<feature type="repeat" description="TPR" evidence="9">
    <location>
        <begin position="363"/>
        <end position="396"/>
    </location>
</feature>
<feature type="compositionally biased region" description="Polar residues" evidence="10">
    <location>
        <begin position="585"/>
        <end position="600"/>
    </location>
</feature>
<evidence type="ECO:0000256" key="1">
    <source>
        <dbReference type="ARBA" id="ARBA00004430"/>
    </source>
</evidence>
<accession>A0AAD9PA61</accession>
<evidence type="ECO:0000256" key="8">
    <source>
        <dbReference type="ARBA" id="ARBA00034143"/>
    </source>
</evidence>
<dbReference type="PANTHER" id="PTHR23040:SF1">
    <property type="entry name" value="OUTER DYNEIN ARM-DOCKING COMPLEX SUBUNIT 4"/>
    <property type="match status" value="1"/>
</dbReference>
<dbReference type="SUPFAM" id="SSF48452">
    <property type="entry name" value="TPR-like"/>
    <property type="match status" value="1"/>
</dbReference>
<gene>
    <name evidence="11" type="ORF">NP493_60g01058</name>
</gene>
<evidence type="ECO:0000256" key="3">
    <source>
        <dbReference type="ARBA" id="ARBA00022737"/>
    </source>
</evidence>
<evidence type="ECO:0000256" key="5">
    <source>
        <dbReference type="ARBA" id="ARBA00023212"/>
    </source>
</evidence>
<organism evidence="11 12">
    <name type="scientific">Ridgeia piscesae</name>
    <name type="common">Tubeworm</name>
    <dbReference type="NCBI Taxonomy" id="27915"/>
    <lineage>
        <taxon>Eukaryota</taxon>
        <taxon>Metazoa</taxon>
        <taxon>Spiralia</taxon>
        <taxon>Lophotrochozoa</taxon>
        <taxon>Annelida</taxon>
        <taxon>Polychaeta</taxon>
        <taxon>Sedentaria</taxon>
        <taxon>Canalipalpata</taxon>
        <taxon>Sabellida</taxon>
        <taxon>Siboglinidae</taxon>
        <taxon>Ridgeia</taxon>
    </lineage>
</organism>
<dbReference type="PROSITE" id="PS50005">
    <property type="entry name" value="TPR"/>
    <property type="match status" value="1"/>
</dbReference>
<evidence type="ECO:0000256" key="4">
    <source>
        <dbReference type="ARBA" id="ARBA00022803"/>
    </source>
</evidence>
<dbReference type="EMBL" id="JAODUO010000061">
    <property type="protein sequence ID" value="KAK2191056.1"/>
    <property type="molecule type" value="Genomic_DNA"/>
</dbReference>
<feature type="region of interest" description="Disordered" evidence="10">
    <location>
        <begin position="507"/>
        <end position="647"/>
    </location>
</feature>
<dbReference type="InterPro" id="IPR019734">
    <property type="entry name" value="TPR_rpt"/>
</dbReference>
<dbReference type="SMART" id="SM00028">
    <property type="entry name" value="TPR"/>
    <property type="match status" value="5"/>
</dbReference>
<dbReference type="Gene3D" id="1.25.40.10">
    <property type="entry name" value="Tetratricopeptide repeat domain"/>
    <property type="match status" value="2"/>
</dbReference>
<feature type="compositionally biased region" description="Polar residues" evidence="10">
    <location>
        <begin position="516"/>
        <end position="543"/>
    </location>
</feature>
<dbReference type="InterPro" id="IPR040111">
    <property type="entry name" value="ODAD4"/>
</dbReference>
<keyword evidence="5" id="KW-0206">Cytoskeleton</keyword>
<evidence type="ECO:0000256" key="10">
    <source>
        <dbReference type="SAM" id="MobiDB-lite"/>
    </source>
</evidence>
<dbReference type="GO" id="GO:0005930">
    <property type="term" value="C:axoneme"/>
    <property type="evidence" value="ECO:0007669"/>
    <property type="project" value="UniProtKB-SubCell"/>
</dbReference>
<comment type="caution">
    <text evidence="11">The sequence shown here is derived from an EMBL/GenBank/DDBJ whole genome shotgun (WGS) entry which is preliminary data.</text>
</comment>
<protein>
    <recommendedName>
        <fullName evidence="7">Outer dynein arm-docking complex subunit 4</fullName>
    </recommendedName>
    <alternativeName>
        <fullName evidence="8">Tetratricopeptide repeat protein 25</fullName>
    </alternativeName>
</protein>
<feature type="compositionally biased region" description="Low complexity" evidence="10">
    <location>
        <begin position="601"/>
        <end position="612"/>
    </location>
</feature>